<proteinExistence type="predicted"/>
<gene>
    <name evidence="1" type="ORF">D7D94_08355</name>
</gene>
<dbReference type="EMBL" id="CP032550">
    <property type="protein sequence ID" value="QGU27680.1"/>
    <property type="molecule type" value="Genomic_DNA"/>
</dbReference>
<dbReference type="AlphaFoldDB" id="A0A6I6E5I2"/>
<sequence length="103" mass="11890">MSRTDAHVPIHIRIARGDLAATAHHDHASGECDLPPRHDVAHDWRPVTRCQWRFAFTGIYVCSCEMCHEGRAHRAERRRSRHTATSDARLAVRRWNTGDRTLE</sequence>
<name>A0A6I6E5I2_9MICO</name>
<keyword evidence="2" id="KW-1185">Reference proteome</keyword>
<dbReference type="Proteomes" id="UP000422989">
    <property type="component" value="Chromosome"/>
</dbReference>
<dbReference type="KEGG" id="moj:D7D94_08355"/>
<protein>
    <submittedName>
        <fullName evidence="1">Uncharacterized protein</fullName>
    </submittedName>
</protein>
<dbReference type="OrthoDB" id="3380505at2"/>
<accession>A0A6I6E5I2</accession>
<organism evidence="1 2">
    <name type="scientific">Microbacterium oryzae</name>
    <dbReference type="NCBI Taxonomy" id="743009"/>
    <lineage>
        <taxon>Bacteria</taxon>
        <taxon>Bacillati</taxon>
        <taxon>Actinomycetota</taxon>
        <taxon>Actinomycetes</taxon>
        <taxon>Micrococcales</taxon>
        <taxon>Microbacteriaceae</taxon>
        <taxon>Microbacterium</taxon>
    </lineage>
</organism>
<evidence type="ECO:0000313" key="1">
    <source>
        <dbReference type="EMBL" id="QGU27680.1"/>
    </source>
</evidence>
<evidence type="ECO:0000313" key="2">
    <source>
        <dbReference type="Proteomes" id="UP000422989"/>
    </source>
</evidence>
<reference evidence="1 2" key="1">
    <citation type="submission" date="2018-09" db="EMBL/GenBank/DDBJ databases">
        <title>Whole genome sequencing of Microbacterium oryzae strain MB-10T.</title>
        <authorList>
            <person name="Das S.K."/>
        </authorList>
    </citation>
    <scope>NUCLEOTIDE SEQUENCE [LARGE SCALE GENOMIC DNA]</scope>
    <source>
        <strain evidence="1 2">MB-10</strain>
    </source>
</reference>
<dbReference type="RefSeq" id="WP_156242179.1">
    <property type="nucleotide sequence ID" value="NZ_CP032550.1"/>
</dbReference>